<evidence type="ECO:0000259" key="6">
    <source>
        <dbReference type="Pfam" id="PF04545"/>
    </source>
</evidence>
<dbReference type="Pfam" id="PF04542">
    <property type="entry name" value="Sigma70_r2"/>
    <property type="match status" value="1"/>
</dbReference>
<evidence type="ECO:0000256" key="1">
    <source>
        <dbReference type="ARBA" id="ARBA00023015"/>
    </source>
</evidence>
<gene>
    <name evidence="7" type="ordered locus">PERMA_0723</name>
</gene>
<dbReference type="GO" id="GO:0016987">
    <property type="term" value="F:sigma factor activity"/>
    <property type="evidence" value="ECO:0007669"/>
    <property type="project" value="UniProtKB-KW"/>
</dbReference>
<dbReference type="eggNOG" id="COG1191">
    <property type="taxonomic scope" value="Bacteria"/>
</dbReference>
<dbReference type="PANTHER" id="PTHR30385">
    <property type="entry name" value="SIGMA FACTOR F FLAGELLAR"/>
    <property type="match status" value="1"/>
</dbReference>
<dbReference type="KEGG" id="pmx:PERMA_0723"/>
<dbReference type="OrthoDB" id="9799825at2"/>
<evidence type="ECO:0000259" key="5">
    <source>
        <dbReference type="Pfam" id="PF04542"/>
    </source>
</evidence>
<accession>C0QPB5</accession>
<dbReference type="InterPro" id="IPR000943">
    <property type="entry name" value="RNA_pol_sigma70"/>
</dbReference>
<proteinExistence type="predicted"/>
<keyword evidence="7" id="KW-0966">Cell projection</keyword>
<dbReference type="AlphaFoldDB" id="C0QPB5"/>
<dbReference type="GO" id="GO:0003677">
    <property type="term" value="F:DNA binding"/>
    <property type="evidence" value="ECO:0007669"/>
    <property type="project" value="UniProtKB-KW"/>
</dbReference>
<keyword evidence="7" id="KW-0282">Flagellum</keyword>
<keyword evidence="1" id="KW-0805">Transcription regulation</keyword>
<dbReference type="Pfam" id="PF04545">
    <property type="entry name" value="Sigma70_r4"/>
    <property type="match status" value="1"/>
</dbReference>
<dbReference type="InterPro" id="IPR007627">
    <property type="entry name" value="RNA_pol_sigma70_r2"/>
</dbReference>
<dbReference type="Proteomes" id="UP000001366">
    <property type="component" value="Chromosome"/>
</dbReference>
<dbReference type="Gene3D" id="1.10.1740.10">
    <property type="match status" value="1"/>
</dbReference>
<keyword evidence="2" id="KW-0731">Sigma factor</keyword>
<dbReference type="InterPro" id="IPR007630">
    <property type="entry name" value="RNA_pol_sigma70_r4"/>
</dbReference>
<dbReference type="InterPro" id="IPR013325">
    <property type="entry name" value="RNA_pol_sigma_r2"/>
</dbReference>
<evidence type="ECO:0000313" key="8">
    <source>
        <dbReference type="Proteomes" id="UP000001366"/>
    </source>
</evidence>
<keyword evidence="8" id="KW-1185">Reference proteome</keyword>
<feature type="domain" description="RNA polymerase sigma-70 region 4" evidence="6">
    <location>
        <begin position="157"/>
        <end position="204"/>
    </location>
</feature>
<dbReference type="SUPFAM" id="SSF88946">
    <property type="entry name" value="Sigma2 domain of RNA polymerase sigma factors"/>
    <property type="match status" value="1"/>
</dbReference>
<sequence>MGDSIDKKNKEQIVLENLSLVKKVASKIYSRLPKGDIEFDDLVNTWIIGLMKAIDRYDKDKAKFSTYAYIKIRGEILDYLRSLDIVPRTVRDRIKKEKAEREEPMPLSTSAVMVSIEKALSTKDESLKLIDTLVSKKETPEEEVIKDDLKDRLIKVIDMLNEKEKRVLQMLYFEELDFKTVASELNISVSRVSQIKSEALRKLKSIFSY</sequence>
<keyword evidence="7" id="KW-0969">Cilium</keyword>
<dbReference type="PRINTS" id="PR00046">
    <property type="entry name" value="SIGMA70FCT"/>
</dbReference>
<dbReference type="PANTHER" id="PTHR30385:SF7">
    <property type="entry name" value="RNA POLYMERASE SIGMA FACTOR FLIA"/>
    <property type="match status" value="1"/>
</dbReference>
<evidence type="ECO:0000256" key="2">
    <source>
        <dbReference type="ARBA" id="ARBA00023082"/>
    </source>
</evidence>
<evidence type="ECO:0000256" key="4">
    <source>
        <dbReference type="ARBA" id="ARBA00023163"/>
    </source>
</evidence>
<dbReference type="Gene3D" id="1.20.140.160">
    <property type="match status" value="1"/>
</dbReference>
<dbReference type="GO" id="GO:0006352">
    <property type="term" value="P:DNA-templated transcription initiation"/>
    <property type="evidence" value="ECO:0007669"/>
    <property type="project" value="InterPro"/>
</dbReference>
<protein>
    <submittedName>
        <fullName evidence="7">RNA polymerase sigma factor for flagellar operon</fullName>
    </submittedName>
</protein>
<dbReference type="EMBL" id="CP001230">
    <property type="protein sequence ID" value="ACO04713.1"/>
    <property type="molecule type" value="Genomic_DNA"/>
</dbReference>
<dbReference type="NCBIfam" id="TIGR02937">
    <property type="entry name" value="sigma70-ECF"/>
    <property type="match status" value="1"/>
</dbReference>
<keyword evidence="3" id="KW-0238">DNA-binding</keyword>
<dbReference type="SUPFAM" id="SSF88659">
    <property type="entry name" value="Sigma3 and sigma4 domains of RNA polymerase sigma factors"/>
    <property type="match status" value="1"/>
</dbReference>
<keyword evidence="4" id="KW-0804">Transcription</keyword>
<evidence type="ECO:0000313" key="7">
    <source>
        <dbReference type="EMBL" id="ACO04713.1"/>
    </source>
</evidence>
<name>C0QPB5_PERMH</name>
<reference evidence="7 8" key="1">
    <citation type="journal article" date="2009" name="J. Bacteriol.">
        <title>Complete and draft genome sequences of six members of the Aquificales.</title>
        <authorList>
            <person name="Reysenbach A.L."/>
            <person name="Hamamura N."/>
            <person name="Podar M."/>
            <person name="Griffiths E."/>
            <person name="Ferreira S."/>
            <person name="Hochstein R."/>
            <person name="Heidelberg J."/>
            <person name="Johnson J."/>
            <person name="Mead D."/>
            <person name="Pohorille A."/>
            <person name="Sarmiento M."/>
            <person name="Schweighofer K."/>
            <person name="Seshadri R."/>
            <person name="Voytek M.A."/>
        </authorList>
    </citation>
    <scope>NUCLEOTIDE SEQUENCE [LARGE SCALE GENOMIC DNA]</scope>
    <source>
        <strain evidence="8">DSM 14350 / EX-H1</strain>
    </source>
</reference>
<dbReference type="RefSeq" id="WP_012676949.1">
    <property type="nucleotide sequence ID" value="NC_012440.1"/>
</dbReference>
<dbReference type="HOGENOM" id="CLU_014793_8_1_0"/>
<evidence type="ECO:0000256" key="3">
    <source>
        <dbReference type="ARBA" id="ARBA00023125"/>
    </source>
</evidence>
<dbReference type="PaxDb" id="123214-PERMA_0723"/>
<feature type="domain" description="RNA polymerase sigma-70 region 2" evidence="5">
    <location>
        <begin position="14"/>
        <end position="83"/>
    </location>
</feature>
<dbReference type="CDD" id="cd06171">
    <property type="entry name" value="Sigma70_r4"/>
    <property type="match status" value="1"/>
</dbReference>
<organism evidence="7 8">
    <name type="scientific">Persephonella marina (strain DSM 14350 / EX-H1)</name>
    <dbReference type="NCBI Taxonomy" id="123214"/>
    <lineage>
        <taxon>Bacteria</taxon>
        <taxon>Pseudomonadati</taxon>
        <taxon>Aquificota</taxon>
        <taxon>Aquificia</taxon>
        <taxon>Aquificales</taxon>
        <taxon>Hydrogenothermaceae</taxon>
        <taxon>Persephonella</taxon>
    </lineage>
</organism>
<dbReference type="InterPro" id="IPR013324">
    <property type="entry name" value="RNA_pol_sigma_r3/r4-like"/>
</dbReference>
<dbReference type="InterPro" id="IPR014284">
    <property type="entry name" value="RNA_pol_sigma-70_dom"/>
</dbReference>
<dbReference type="STRING" id="123214.PERMA_0723"/>